<sequence length="104" mass="11291">MLDNLITKPIKSNEEVKYGQFVKLAALQDAARAPPLAPRAVRHVATITGLMNEGDNEVLASRQRLFWAGGWSARAPAQSNAALSTAPVQLTLLSRLTFTFSLKT</sequence>
<gene>
    <name evidence="1" type="ORF">RR46_06094</name>
</gene>
<dbReference type="AlphaFoldDB" id="A0A194Q8E5"/>
<organism evidence="1 2">
    <name type="scientific">Papilio xuthus</name>
    <name type="common">Asian swallowtail butterfly</name>
    <dbReference type="NCBI Taxonomy" id="66420"/>
    <lineage>
        <taxon>Eukaryota</taxon>
        <taxon>Metazoa</taxon>
        <taxon>Ecdysozoa</taxon>
        <taxon>Arthropoda</taxon>
        <taxon>Hexapoda</taxon>
        <taxon>Insecta</taxon>
        <taxon>Pterygota</taxon>
        <taxon>Neoptera</taxon>
        <taxon>Endopterygota</taxon>
        <taxon>Lepidoptera</taxon>
        <taxon>Glossata</taxon>
        <taxon>Ditrysia</taxon>
        <taxon>Papilionoidea</taxon>
        <taxon>Papilionidae</taxon>
        <taxon>Papilioninae</taxon>
        <taxon>Papilio</taxon>
    </lineage>
</organism>
<dbReference type="EMBL" id="KQ459302">
    <property type="protein sequence ID" value="KPJ01798.1"/>
    <property type="molecule type" value="Genomic_DNA"/>
</dbReference>
<keyword evidence="2" id="KW-1185">Reference proteome</keyword>
<evidence type="ECO:0000313" key="1">
    <source>
        <dbReference type="EMBL" id="KPJ01798.1"/>
    </source>
</evidence>
<dbReference type="Proteomes" id="UP000053268">
    <property type="component" value="Unassembled WGS sequence"/>
</dbReference>
<proteinExistence type="predicted"/>
<name>A0A194Q8E5_PAPXU</name>
<accession>A0A194Q8E5</accession>
<protein>
    <submittedName>
        <fullName evidence="1">Uncharacterized protein</fullName>
    </submittedName>
</protein>
<evidence type="ECO:0000313" key="2">
    <source>
        <dbReference type="Proteomes" id="UP000053268"/>
    </source>
</evidence>
<reference evidence="1 2" key="1">
    <citation type="journal article" date="2015" name="Nat. Commun.">
        <title>Outbred genome sequencing and CRISPR/Cas9 gene editing in butterflies.</title>
        <authorList>
            <person name="Li X."/>
            <person name="Fan D."/>
            <person name="Zhang W."/>
            <person name="Liu G."/>
            <person name="Zhang L."/>
            <person name="Zhao L."/>
            <person name="Fang X."/>
            <person name="Chen L."/>
            <person name="Dong Y."/>
            <person name="Chen Y."/>
            <person name="Ding Y."/>
            <person name="Zhao R."/>
            <person name="Feng M."/>
            <person name="Zhu Y."/>
            <person name="Feng Y."/>
            <person name="Jiang X."/>
            <person name="Zhu D."/>
            <person name="Xiang H."/>
            <person name="Feng X."/>
            <person name="Li S."/>
            <person name="Wang J."/>
            <person name="Zhang G."/>
            <person name="Kronforst M.R."/>
            <person name="Wang W."/>
        </authorList>
    </citation>
    <scope>NUCLEOTIDE SEQUENCE [LARGE SCALE GENOMIC DNA]</scope>
    <source>
        <strain evidence="1">Ya'a_city_454_Px</strain>
        <tissue evidence="1">Whole body</tissue>
    </source>
</reference>